<proteinExistence type="predicted"/>
<dbReference type="EMBL" id="AP022581">
    <property type="protein sequence ID" value="BBX98166.1"/>
    <property type="molecule type" value="Genomic_DNA"/>
</dbReference>
<accession>A0A7I7NND8</accession>
<reference evidence="1 2" key="1">
    <citation type="journal article" date="2019" name="Emerg. Microbes Infect.">
        <title>Comprehensive subspecies identification of 175 nontuberculous mycobacteria species based on 7547 genomic profiles.</title>
        <authorList>
            <person name="Matsumoto Y."/>
            <person name="Kinjo T."/>
            <person name="Motooka D."/>
            <person name="Nabeya D."/>
            <person name="Jung N."/>
            <person name="Uechi K."/>
            <person name="Horii T."/>
            <person name="Iida T."/>
            <person name="Fujita J."/>
            <person name="Nakamura S."/>
        </authorList>
    </citation>
    <scope>NUCLEOTIDE SEQUENCE [LARGE SCALE GENOMIC DNA]</scope>
    <source>
        <strain evidence="1 2">JCM 15657</strain>
    </source>
</reference>
<evidence type="ECO:0000313" key="2">
    <source>
        <dbReference type="Proteomes" id="UP000466396"/>
    </source>
</evidence>
<protein>
    <submittedName>
        <fullName evidence="1">Uncharacterized protein</fullName>
    </submittedName>
</protein>
<dbReference type="AlphaFoldDB" id="A0A7I7NND8"/>
<organism evidence="1 2">
    <name type="scientific">Mycobacterium lacus</name>
    <dbReference type="NCBI Taxonomy" id="169765"/>
    <lineage>
        <taxon>Bacteria</taxon>
        <taxon>Bacillati</taxon>
        <taxon>Actinomycetota</taxon>
        <taxon>Actinomycetes</taxon>
        <taxon>Mycobacteriales</taxon>
        <taxon>Mycobacteriaceae</taxon>
        <taxon>Mycobacterium</taxon>
    </lineage>
</organism>
<keyword evidence="2" id="KW-1185">Reference proteome</keyword>
<dbReference type="Proteomes" id="UP000466396">
    <property type="component" value="Chromosome"/>
</dbReference>
<dbReference type="KEGG" id="mlj:MLAC_34600"/>
<evidence type="ECO:0000313" key="1">
    <source>
        <dbReference type="EMBL" id="BBX98166.1"/>
    </source>
</evidence>
<sequence length="53" mass="5634">MTAALGNYVTVDSNGGWASLYREGGDCMSHETLFGEAEAAYSLPIFQADVMAD</sequence>
<name>A0A7I7NND8_9MYCO</name>
<gene>
    <name evidence="1" type="ORF">MLAC_34600</name>
</gene>